<dbReference type="PANTHER" id="PTHR39181">
    <property type="entry name" value="TYROSINE-PROTEIN PHOSPHATASE YWQE"/>
    <property type="match status" value="1"/>
</dbReference>
<evidence type="ECO:0000256" key="4">
    <source>
        <dbReference type="ARBA" id="ARBA00051722"/>
    </source>
</evidence>
<dbReference type="PIRSF" id="PIRSF016557">
    <property type="entry name" value="Caps_synth_CpsB"/>
    <property type="match status" value="1"/>
</dbReference>
<dbReference type="InterPro" id="IPR016667">
    <property type="entry name" value="Caps_polysacc_synth_CpsB/CapC"/>
</dbReference>
<dbReference type="Proteomes" id="UP001491349">
    <property type="component" value="Unassembled WGS sequence"/>
</dbReference>
<keyword evidence="6" id="KW-1185">Reference proteome</keyword>
<dbReference type="EC" id="3.1.3.48" evidence="2"/>
<comment type="similarity">
    <text evidence="1">Belongs to the metallo-dependent hydrolases superfamily. CpsB/CapC family.</text>
</comment>
<protein>
    <recommendedName>
        <fullName evidence="2">protein-tyrosine-phosphatase</fullName>
        <ecNumber evidence="2">3.1.3.48</ecNumber>
    </recommendedName>
</protein>
<evidence type="ECO:0000313" key="6">
    <source>
        <dbReference type="Proteomes" id="UP001491349"/>
    </source>
</evidence>
<dbReference type="InterPro" id="IPR016195">
    <property type="entry name" value="Pol/histidinol_Pase-like"/>
</dbReference>
<sequence>MIQLFKPKPTLCDLIPNNHIDIHSHLLPGIDDGATSLENSLALIHQMSEMGFKNIITTPHIISNVWNNSESSILKKQLEVSNYLQEKNEITSFKAAAEYMMDDSFLKRIGTEKLLTLKDNYVLVEMSYLSPPIQLYDIIFEIQLAGYKPILAHPERYLFYHLNFKEYYKLKNAGCLFQLNLIATVDYYGKNVRLITDKLLSNDYYDFVGSDIHHQNHINAFKNKVKVKSLLQLEKAIHNNLFFLE</sequence>
<gene>
    <name evidence="5" type="ORF">WMW71_07820</name>
</gene>
<proteinExistence type="inferred from homology"/>
<dbReference type="SUPFAM" id="SSF89550">
    <property type="entry name" value="PHP domain-like"/>
    <property type="match status" value="1"/>
</dbReference>
<evidence type="ECO:0000256" key="3">
    <source>
        <dbReference type="ARBA" id="ARBA00022801"/>
    </source>
</evidence>
<reference evidence="5 6" key="1">
    <citation type="submission" date="2024-04" db="EMBL/GenBank/DDBJ databases">
        <title>draft genome sequnece of Flavobacterium buctense JCM 30750.</title>
        <authorList>
            <person name="Kim D.-U."/>
        </authorList>
    </citation>
    <scope>NUCLEOTIDE SEQUENCE [LARGE SCALE GENOMIC DNA]</scope>
    <source>
        <strain evidence="5 6">JCM 30750</strain>
    </source>
</reference>
<comment type="caution">
    <text evidence="5">The sequence shown here is derived from an EMBL/GenBank/DDBJ whole genome shotgun (WGS) entry which is preliminary data.</text>
</comment>
<evidence type="ECO:0000256" key="1">
    <source>
        <dbReference type="ARBA" id="ARBA00005750"/>
    </source>
</evidence>
<comment type="catalytic activity">
    <reaction evidence="4">
        <text>O-phospho-L-tyrosyl-[protein] + H2O = L-tyrosyl-[protein] + phosphate</text>
        <dbReference type="Rhea" id="RHEA:10684"/>
        <dbReference type="Rhea" id="RHEA-COMP:10136"/>
        <dbReference type="Rhea" id="RHEA-COMP:20101"/>
        <dbReference type="ChEBI" id="CHEBI:15377"/>
        <dbReference type="ChEBI" id="CHEBI:43474"/>
        <dbReference type="ChEBI" id="CHEBI:46858"/>
        <dbReference type="ChEBI" id="CHEBI:61978"/>
        <dbReference type="EC" id="3.1.3.48"/>
    </reaction>
</comment>
<keyword evidence="3 5" id="KW-0378">Hydrolase</keyword>
<evidence type="ECO:0000256" key="2">
    <source>
        <dbReference type="ARBA" id="ARBA00013064"/>
    </source>
</evidence>
<name>A0ABU9E2I9_9FLAO</name>
<dbReference type="EMBL" id="JBBPCB010000004">
    <property type="protein sequence ID" value="MEK8180245.1"/>
    <property type="molecule type" value="Genomic_DNA"/>
</dbReference>
<dbReference type="PANTHER" id="PTHR39181:SF1">
    <property type="entry name" value="TYROSINE-PROTEIN PHOSPHATASE YWQE"/>
    <property type="match status" value="1"/>
</dbReference>
<dbReference type="Pfam" id="PF19567">
    <property type="entry name" value="CpsB_CapC"/>
    <property type="match status" value="1"/>
</dbReference>
<dbReference type="Gene3D" id="3.20.20.140">
    <property type="entry name" value="Metal-dependent hydrolases"/>
    <property type="match status" value="1"/>
</dbReference>
<dbReference type="GO" id="GO:0004725">
    <property type="term" value="F:protein tyrosine phosphatase activity"/>
    <property type="evidence" value="ECO:0007669"/>
    <property type="project" value="UniProtKB-EC"/>
</dbReference>
<dbReference type="RefSeq" id="WP_187660715.1">
    <property type="nucleotide sequence ID" value="NZ_JACTAB010000005.1"/>
</dbReference>
<evidence type="ECO:0000313" key="5">
    <source>
        <dbReference type="EMBL" id="MEK8180245.1"/>
    </source>
</evidence>
<accession>A0ABU9E2I9</accession>
<organism evidence="5 6">
    <name type="scientific">Flavobacterium buctense</name>
    <dbReference type="NCBI Taxonomy" id="1648146"/>
    <lineage>
        <taxon>Bacteria</taxon>
        <taxon>Pseudomonadati</taxon>
        <taxon>Bacteroidota</taxon>
        <taxon>Flavobacteriia</taxon>
        <taxon>Flavobacteriales</taxon>
        <taxon>Flavobacteriaceae</taxon>
        <taxon>Flavobacterium</taxon>
    </lineage>
</organism>